<evidence type="ECO:0000256" key="1">
    <source>
        <dbReference type="ARBA" id="ARBA00004141"/>
    </source>
</evidence>
<dbReference type="InterPro" id="IPR003864">
    <property type="entry name" value="CSC1/OSCA1-like_7TM"/>
</dbReference>
<dbReference type="Pfam" id="PF13967">
    <property type="entry name" value="RSN1_TM"/>
    <property type="match status" value="1"/>
</dbReference>
<evidence type="ECO:0000256" key="9">
    <source>
        <dbReference type="ARBA" id="ARBA00023303"/>
    </source>
</evidence>
<feature type="domain" description="CSC1/OSCA1-like 7TM region" evidence="11">
    <location>
        <begin position="331"/>
        <end position="459"/>
    </location>
</feature>
<evidence type="ECO:0000256" key="10">
    <source>
        <dbReference type="SAM" id="Phobius"/>
    </source>
</evidence>
<keyword evidence="5" id="KW-0106">Calcium</keyword>
<keyword evidence="9" id="KW-0407">Ion channel</keyword>
<dbReference type="InterPro" id="IPR045122">
    <property type="entry name" value="Csc1-like"/>
</dbReference>
<keyword evidence="8 10" id="KW-0472">Membrane</keyword>
<feature type="transmembrane region" description="Helical" evidence="10">
    <location>
        <begin position="386"/>
        <end position="416"/>
    </location>
</feature>
<feature type="domain" description="CSC1/OSCA1-like N-terminal transmembrane" evidence="12">
    <location>
        <begin position="6"/>
        <end position="141"/>
    </location>
</feature>
<name>A0AAW0LG42_QUESU</name>
<dbReference type="InterPro" id="IPR027815">
    <property type="entry name" value="CSC1/OSCA1-like_cyt"/>
</dbReference>
<evidence type="ECO:0000313" key="14">
    <source>
        <dbReference type="EMBL" id="KAK7849882.1"/>
    </source>
</evidence>
<dbReference type="AlphaFoldDB" id="A0AAW0LG42"/>
<keyword evidence="4 10" id="KW-0812">Transmembrane</keyword>
<feature type="transmembrane region" description="Helical" evidence="10">
    <location>
        <begin position="329"/>
        <end position="355"/>
    </location>
</feature>
<dbReference type="GO" id="GO:0005227">
    <property type="term" value="F:calcium-activated cation channel activity"/>
    <property type="evidence" value="ECO:0007669"/>
    <property type="project" value="InterPro"/>
</dbReference>
<dbReference type="GO" id="GO:0005886">
    <property type="term" value="C:plasma membrane"/>
    <property type="evidence" value="ECO:0007669"/>
    <property type="project" value="TreeGrafter"/>
</dbReference>
<feature type="transmembrane region" description="Helical" evidence="10">
    <location>
        <begin position="264"/>
        <end position="287"/>
    </location>
</feature>
<evidence type="ECO:0000256" key="5">
    <source>
        <dbReference type="ARBA" id="ARBA00022837"/>
    </source>
</evidence>
<feature type="transmembrane region" description="Helical" evidence="10">
    <location>
        <begin position="436"/>
        <end position="459"/>
    </location>
</feature>
<dbReference type="Pfam" id="PF14703">
    <property type="entry name" value="PHM7_cyt"/>
    <property type="match status" value="1"/>
</dbReference>
<dbReference type="EMBL" id="PKMF04000107">
    <property type="protein sequence ID" value="KAK7849882.1"/>
    <property type="molecule type" value="Genomic_DNA"/>
</dbReference>
<evidence type="ECO:0000256" key="8">
    <source>
        <dbReference type="ARBA" id="ARBA00023136"/>
    </source>
</evidence>
<dbReference type="Proteomes" id="UP000237347">
    <property type="component" value="Unassembled WGS sequence"/>
</dbReference>
<comment type="subcellular location">
    <subcellularLocation>
        <location evidence="1">Membrane</location>
        <topology evidence="1">Multi-pass membrane protein</topology>
    </subcellularLocation>
</comment>
<comment type="caution">
    <text evidence="14">The sequence shown here is derived from an EMBL/GenBank/DDBJ whole genome shotgun (WGS) entry which is preliminary data.</text>
</comment>
<evidence type="ECO:0000313" key="15">
    <source>
        <dbReference type="Proteomes" id="UP000237347"/>
    </source>
</evidence>
<evidence type="ECO:0000256" key="6">
    <source>
        <dbReference type="ARBA" id="ARBA00022989"/>
    </source>
</evidence>
<feature type="transmembrane region" description="Helical" evidence="10">
    <location>
        <begin position="466"/>
        <end position="485"/>
    </location>
</feature>
<evidence type="ECO:0000259" key="11">
    <source>
        <dbReference type="Pfam" id="PF02714"/>
    </source>
</evidence>
<evidence type="ECO:0000256" key="2">
    <source>
        <dbReference type="ARBA" id="ARBA00007779"/>
    </source>
</evidence>
<comment type="similarity">
    <text evidence="2">Belongs to the CSC1 (TC 1.A.17) family.</text>
</comment>
<dbReference type="InterPro" id="IPR032880">
    <property type="entry name" value="CSC1/OSCA1-like_N"/>
</dbReference>
<keyword evidence="3" id="KW-0813">Transport</keyword>
<accession>A0AAW0LG42</accession>
<keyword evidence="6 10" id="KW-1133">Transmembrane helix</keyword>
<feature type="transmembrane region" description="Helical" evidence="10">
    <location>
        <begin position="6"/>
        <end position="27"/>
    </location>
</feature>
<protein>
    <submittedName>
        <fullName evidence="14">Csc1-like protein</fullName>
    </submittedName>
</protein>
<evidence type="ECO:0000256" key="4">
    <source>
        <dbReference type="ARBA" id="ARBA00022692"/>
    </source>
</evidence>
<evidence type="ECO:0000259" key="12">
    <source>
        <dbReference type="Pfam" id="PF13967"/>
    </source>
</evidence>
<keyword evidence="15" id="KW-1185">Reference proteome</keyword>
<gene>
    <name evidence="14" type="ORF">CFP56_001957</name>
</gene>
<feature type="transmembrane region" description="Helical" evidence="10">
    <location>
        <begin position="66"/>
        <end position="90"/>
    </location>
</feature>
<feature type="domain" description="CSC1/OSCA1-like cytosolic" evidence="13">
    <location>
        <begin position="209"/>
        <end position="251"/>
    </location>
</feature>
<evidence type="ECO:0000256" key="7">
    <source>
        <dbReference type="ARBA" id="ARBA00023065"/>
    </source>
</evidence>
<dbReference type="Pfam" id="PF02714">
    <property type="entry name" value="RSN1_7TM"/>
    <property type="match status" value="1"/>
</dbReference>
<evidence type="ECO:0000259" key="13">
    <source>
        <dbReference type="Pfam" id="PF14703"/>
    </source>
</evidence>
<keyword evidence="7" id="KW-0406">Ion transport</keyword>
<dbReference type="PANTHER" id="PTHR13018">
    <property type="entry name" value="PROBABLE MEMBRANE PROTEIN DUF221-RELATED"/>
    <property type="match status" value="1"/>
</dbReference>
<reference evidence="14 15" key="1">
    <citation type="journal article" date="2018" name="Sci. Data">
        <title>The draft genome sequence of cork oak.</title>
        <authorList>
            <person name="Ramos A.M."/>
            <person name="Usie A."/>
            <person name="Barbosa P."/>
            <person name="Barros P.M."/>
            <person name="Capote T."/>
            <person name="Chaves I."/>
            <person name="Simoes F."/>
            <person name="Abreu I."/>
            <person name="Carrasquinho I."/>
            <person name="Faro C."/>
            <person name="Guimaraes J.B."/>
            <person name="Mendonca D."/>
            <person name="Nobrega F."/>
            <person name="Rodrigues L."/>
            <person name="Saibo N.J.M."/>
            <person name="Varela M.C."/>
            <person name="Egas C."/>
            <person name="Matos J."/>
            <person name="Miguel C.M."/>
            <person name="Oliveira M.M."/>
            <person name="Ricardo C.P."/>
            <person name="Goncalves S."/>
        </authorList>
    </citation>
    <scope>NUCLEOTIDE SEQUENCE [LARGE SCALE GENOMIC DNA]</scope>
    <source>
        <strain evidence="15">cv. HL8</strain>
    </source>
</reference>
<sequence>MDSYALTASEIINLVLCGVIFLLYSILREQPSNVRVYFRGRLASRCWTFEANEKELLRMGGMDALVFHRIIVFSIKIFAVVTVFGGILVFQVNYFDQLNCHDRSLKVFTIENVKEGSRWLWTYCLGLYIITCSACILLYIEYKNIAKIRRAHLTGSPTNPSHFTVLVHAIPWSSEESYSDSVKKNFTNYYLSHQMVYQPERIEKSMDGASAFVSFKTRYAAAAARHVRLSSNPMLWVTKMAPEPQDVDWSNLDRPFRQFWTRKMGTLVATIAFIFVFLYPMAFVQVLTQLDELEKTYLVQKAFPFLGELLKISICRSTNYDAIFKTRGVGFFTTFVLMYGWISLACEAIQISALFRNLGKRFIQRIRDDSSNETLSFQYHKEVPRLLLFGFLGFICSILAPSILAFVWAYFMLAYFVYRNQIVNVYTSKHDTGGQFWPLVHNTTIFSLIITQITTLGAFGIKRSPVASGFTIPLIICTLIVNEISDY</sequence>
<organism evidence="14 15">
    <name type="scientific">Quercus suber</name>
    <name type="common">Cork oak</name>
    <dbReference type="NCBI Taxonomy" id="58331"/>
    <lineage>
        <taxon>Eukaryota</taxon>
        <taxon>Viridiplantae</taxon>
        <taxon>Streptophyta</taxon>
        <taxon>Embryophyta</taxon>
        <taxon>Tracheophyta</taxon>
        <taxon>Spermatophyta</taxon>
        <taxon>Magnoliopsida</taxon>
        <taxon>eudicotyledons</taxon>
        <taxon>Gunneridae</taxon>
        <taxon>Pentapetalae</taxon>
        <taxon>rosids</taxon>
        <taxon>fabids</taxon>
        <taxon>Fagales</taxon>
        <taxon>Fagaceae</taxon>
        <taxon>Quercus</taxon>
    </lineage>
</organism>
<evidence type="ECO:0000256" key="3">
    <source>
        <dbReference type="ARBA" id="ARBA00022448"/>
    </source>
</evidence>
<proteinExistence type="inferred from homology"/>
<dbReference type="PANTHER" id="PTHR13018:SF117">
    <property type="entry name" value="CSC1-LIKE PROTEIN RXW8"/>
    <property type="match status" value="1"/>
</dbReference>
<feature type="transmembrane region" description="Helical" evidence="10">
    <location>
        <begin position="120"/>
        <end position="140"/>
    </location>
</feature>